<dbReference type="Proteomes" id="UP000536835">
    <property type="component" value="Unassembled WGS sequence"/>
</dbReference>
<proteinExistence type="predicted"/>
<gene>
    <name evidence="2" type="ORF">HK107_08655</name>
</gene>
<protein>
    <submittedName>
        <fullName evidence="2">PaaI family thioesterase</fullName>
    </submittedName>
</protein>
<dbReference type="EMBL" id="JABFCX010000002">
    <property type="protein sequence ID" value="NNU16388.1"/>
    <property type="molecule type" value="Genomic_DNA"/>
</dbReference>
<dbReference type="RefSeq" id="WP_173198563.1">
    <property type="nucleotide sequence ID" value="NZ_JABFCX010000002.1"/>
</dbReference>
<feature type="domain" description="Acyl-CoA thioesterase-like C-terminal" evidence="1">
    <location>
        <begin position="66"/>
        <end position="141"/>
    </location>
</feature>
<evidence type="ECO:0000259" key="1">
    <source>
        <dbReference type="Pfam" id="PF20789"/>
    </source>
</evidence>
<name>A0A7Y3W5C9_9PROT</name>
<dbReference type="CDD" id="cd03443">
    <property type="entry name" value="PaaI_thioesterase"/>
    <property type="match status" value="1"/>
</dbReference>
<accession>A0A7Y3W5C9</accession>
<dbReference type="Gene3D" id="3.10.129.10">
    <property type="entry name" value="Hotdog Thioesterase"/>
    <property type="match status" value="1"/>
</dbReference>
<dbReference type="InterPro" id="IPR029069">
    <property type="entry name" value="HotDog_dom_sf"/>
</dbReference>
<keyword evidence="3" id="KW-1185">Reference proteome</keyword>
<dbReference type="InterPro" id="IPR049450">
    <property type="entry name" value="ACOT8-like_C"/>
</dbReference>
<evidence type="ECO:0000313" key="2">
    <source>
        <dbReference type="EMBL" id="NNU16388.1"/>
    </source>
</evidence>
<dbReference type="AlphaFoldDB" id="A0A7Y3W5C9"/>
<sequence>MSDQPQPLAPAVAMAFEGIQNAFMKEHPLFTQMAPKPLRVGRGELIVRITPTETFLDGDGVHSGLMTILLDTVMGMATWADLDEFSPLATINLQTDVYENASVGKHVIIEATCEGIRDDVSIVRGKATSEDGTLLATGAGTFMVGTRSAQVSRI</sequence>
<organism evidence="2 3">
    <name type="scientific">Parvularcula mediterranea</name>
    <dbReference type="NCBI Taxonomy" id="2732508"/>
    <lineage>
        <taxon>Bacteria</taxon>
        <taxon>Pseudomonadati</taxon>
        <taxon>Pseudomonadota</taxon>
        <taxon>Alphaproteobacteria</taxon>
        <taxon>Parvularculales</taxon>
        <taxon>Parvularculaceae</taxon>
        <taxon>Parvularcula</taxon>
    </lineage>
</organism>
<dbReference type="SUPFAM" id="SSF54637">
    <property type="entry name" value="Thioesterase/thiol ester dehydrase-isomerase"/>
    <property type="match status" value="1"/>
</dbReference>
<dbReference type="Pfam" id="PF20789">
    <property type="entry name" value="4HBT_3C"/>
    <property type="match status" value="1"/>
</dbReference>
<evidence type="ECO:0000313" key="3">
    <source>
        <dbReference type="Proteomes" id="UP000536835"/>
    </source>
</evidence>
<reference evidence="2 3" key="1">
    <citation type="submission" date="2020-05" db="EMBL/GenBank/DDBJ databases">
        <title>Parvularcula mediterraneae sp. nov., isolated from polypropylene straw from shallow seawater of the seashore of Laganas in Zakynthos island, Greece.</title>
        <authorList>
            <person name="Szabo I."/>
            <person name="Al-Omari J."/>
            <person name="Rado J."/>
            <person name="Szerdahelyi G.S."/>
        </authorList>
    </citation>
    <scope>NUCLEOTIDE SEQUENCE [LARGE SCALE GENOMIC DNA]</scope>
    <source>
        <strain evidence="2 3">ZS-1/3</strain>
    </source>
</reference>
<comment type="caution">
    <text evidence="2">The sequence shown here is derived from an EMBL/GenBank/DDBJ whole genome shotgun (WGS) entry which is preliminary data.</text>
</comment>